<evidence type="ECO:0000259" key="2">
    <source>
        <dbReference type="Pfam" id="PF09862"/>
    </source>
</evidence>
<proteinExistence type="predicted"/>
<dbReference type="Proteomes" id="UP000054600">
    <property type="component" value="Unassembled WGS sequence"/>
</dbReference>
<dbReference type="PATRIC" id="fig|1122169.6.peg.2425"/>
<sequence>MGKIITQCPSCKSSNLNVVKIECSGCNTRFEGQFEISALLKLPEDDLQFILDFVKCSGSLKDMAIIQKVSYPTLRNRLNALIDNLEDMEIKKEGSKEQILQLLEEGKISAKDAAIMLKRL</sequence>
<dbReference type="InterPro" id="IPR053957">
    <property type="entry name" value="DUF2089_Zn_ribbon"/>
</dbReference>
<dbReference type="Pfam" id="PF22747">
    <property type="entry name" value="Zn_ribbon_DUF2089"/>
    <property type="match status" value="1"/>
</dbReference>
<name>A0A0W0YPT3_9GAMM</name>
<dbReference type="Pfam" id="PF09862">
    <property type="entry name" value="DUF2089"/>
    <property type="match status" value="1"/>
</dbReference>
<organism evidence="4 5">
    <name type="scientific">Legionella shakespearei DSM 23087</name>
    <dbReference type="NCBI Taxonomy" id="1122169"/>
    <lineage>
        <taxon>Bacteria</taxon>
        <taxon>Pseudomonadati</taxon>
        <taxon>Pseudomonadota</taxon>
        <taxon>Gammaproteobacteria</taxon>
        <taxon>Legionellales</taxon>
        <taxon>Legionellaceae</taxon>
        <taxon>Legionella</taxon>
    </lineage>
</organism>
<evidence type="ECO:0000313" key="5">
    <source>
        <dbReference type="Proteomes" id="UP000054600"/>
    </source>
</evidence>
<dbReference type="RefSeq" id="WP_018576321.1">
    <property type="nucleotide sequence ID" value="NZ_KB892385.1"/>
</dbReference>
<feature type="domain" description="DUF2089" evidence="2">
    <location>
        <begin position="42"/>
        <end position="86"/>
    </location>
</feature>
<dbReference type="InterPro" id="IPR018658">
    <property type="entry name" value="DUF2089"/>
</dbReference>
<feature type="coiled-coil region" evidence="1">
    <location>
        <begin position="71"/>
        <end position="105"/>
    </location>
</feature>
<protein>
    <recommendedName>
        <fullName evidence="6">DUF2089 domain-containing protein</fullName>
    </recommendedName>
</protein>
<dbReference type="AlphaFoldDB" id="A0A0W0YPT3"/>
<dbReference type="STRING" id="1122169.Lsha_2116"/>
<evidence type="ECO:0000256" key="1">
    <source>
        <dbReference type="SAM" id="Coils"/>
    </source>
</evidence>
<keyword evidence="1" id="KW-0175">Coiled coil</keyword>
<evidence type="ECO:0000313" key="4">
    <source>
        <dbReference type="EMBL" id="KTD58898.1"/>
    </source>
</evidence>
<comment type="caution">
    <text evidence="4">The sequence shown here is derived from an EMBL/GenBank/DDBJ whole genome shotgun (WGS) entry which is preliminary data.</text>
</comment>
<evidence type="ECO:0008006" key="6">
    <source>
        <dbReference type="Google" id="ProtNLM"/>
    </source>
</evidence>
<dbReference type="EMBL" id="LNYW01000054">
    <property type="protein sequence ID" value="KTD58898.1"/>
    <property type="molecule type" value="Genomic_DNA"/>
</dbReference>
<accession>A0A0W0YPT3</accession>
<reference evidence="4 5" key="1">
    <citation type="submission" date="2015-11" db="EMBL/GenBank/DDBJ databases">
        <title>Genomic analysis of 38 Legionella species identifies large and diverse effector repertoires.</title>
        <authorList>
            <person name="Burstein D."/>
            <person name="Amaro F."/>
            <person name="Zusman T."/>
            <person name="Lifshitz Z."/>
            <person name="Cohen O."/>
            <person name="Gilbert J.A."/>
            <person name="Pupko T."/>
            <person name="Shuman H.A."/>
            <person name="Segal G."/>
        </authorList>
    </citation>
    <scope>NUCLEOTIDE SEQUENCE [LARGE SCALE GENOMIC DNA]</scope>
    <source>
        <strain evidence="4 5">ATCC 49655</strain>
    </source>
</reference>
<keyword evidence="5" id="KW-1185">Reference proteome</keyword>
<feature type="domain" description="DUF2089" evidence="3">
    <location>
        <begin position="8"/>
        <end position="38"/>
    </location>
</feature>
<dbReference type="eggNOG" id="COG3877">
    <property type="taxonomic scope" value="Bacteria"/>
</dbReference>
<evidence type="ECO:0000259" key="3">
    <source>
        <dbReference type="Pfam" id="PF22747"/>
    </source>
</evidence>
<gene>
    <name evidence="4" type="ORF">Lsha_2116</name>
</gene>